<evidence type="ECO:0000256" key="5">
    <source>
        <dbReference type="ARBA" id="ARBA00022448"/>
    </source>
</evidence>
<evidence type="ECO:0000259" key="9">
    <source>
        <dbReference type="Pfam" id="PF12849"/>
    </source>
</evidence>
<protein>
    <recommendedName>
        <fullName evidence="4 7">Phosphate-binding protein PstS</fullName>
    </recommendedName>
</protein>
<reference evidence="10 11" key="1">
    <citation type="submission" date="2023-03" db="EMBL/GenBank/DDBJ databases">
        <title>Draft assemblies of triclosan tolerant bacteria isolated from returned activated sludge.</title>
        <authorList>
            <person name="Van Hamelsveld S."/>
        </authorList>
    </citation>
    <scope>NUCLEOTIDE SEQUENCE [LARGE SCALE GENOMIC DNA]</scope>
    <source>
        <strain evidence="10 11">GW210010_S58</strain>
    </source>
</reference>
<dbReference type="CDD" id="cd13565">
    <property type="entry name" value="PBP2_PstS"/>
    <property type="match status" value="1"/>
</dbReference>
<dbReference type="InterPro" id="IPR024370">
    <property type="entry name" value="PBP_domain"/>
</dbReference>
<feature type="domain" description="PBP" evidence="9">
    <location>
        <begin position="19"/>
        <end position="238"/>
    </location>
</feature>
<dbReference type="PROSITE" id="PS51257">
    <property type="entry name" value="PROKAR_LIPOPROTEIN"/>
    <property type="match status" value="1"/>
</dbReference>
<dbReference type="Gene3D" id="3.40.190.10">
    <property type="entry name" value="Periplasmic binding protein-like II"/>
    <property type="match status" value="2"/>
</dbReference>
<dbReference type="InterPro" id="IPR005673">
    <property type="entry name" value="ABC_phos-bd_PstS"/>
</dbReference>
<comment type="similarity">
    <text evidence="2 7">Belongs to the PstS family.</text>
</comment>
<feature type="signal peptide" evidence="8">
    <location>
        <begin position="1"/>
        <end position="22"/>
    </location>
</feature>
<dbReference type="NCBIfam" id="TIGR00975">
    <property type="entry name" value="3a0107s03"/>
    <property type="match status" value="1"/>
</dbReference>
<gene>
    <name evidence="10" type="primary">pstS</name>
    <name evidence="10" type="ORF">P3W85_19970</name>
</gene>
<dbReference type="PANTHER" id="PTHR42996:SF1">
    <property type="entry name" value="PHOSPHATE-BINDING PROTEIN PSTS"/>
    <property type="match status" value="1"/>
</dbReference>
<proteinExistence type="inferred from homology"/>
<dbReference type="Proteomes" id="UP001216674">
    <property type="component" value="Unassembled WGS sequence"/>
</dbReference>
<evidence type="ECO:0000256" key="4">
    <source>
        <dbReference type="ARBA" id="ARBA00021889"/>
    </source>
</evidence>
<dbReference type="PANTHER" id="PTHR42996">
    <property type="entry name" value="PHOSPHATE-BINDING PROTEIN PSTS"/>
    <property type="match status" value="1"/>
</dbReference>
<organism evidence="10 11">
    <name type="scientific">Cupriavidus basilensis</name>
    <dbReference type="NCBI Taxonomy" id="68895"/>
    <lineage>
        <taxon>Bacteria</taxon>
        <taxon>Pseudomonadati</taxon>
        <taxon>Pseudomonadota</taxon>
        <taxon>Betaproteobacteria</taxon>
        <taxon>Burkholderiales</taxon>
        <taxon>Burkholderiaceae</taxon>
        <taxon>Cupriavidus</taxon>
    </lineage>
</organism>
<dbReference type="PIRSF" id="PIRSF002756">
    <property type="entry name" value="PstS"/>
    <property type="match status" value="1"/>
</dbReference>
<keyword evidence="11" id="KW-1185">Reference proteome</keyword>
<evidence type="ECO:0000256" key="7">
    <source>
        <dbReference type="PIRNR" id="PIRNR002756"/>
    </source>
</evidence>
<comment type="function">
    <text evidence="1 7">Part of the ABC transporter complex PstSACB involved in phosphate import.</text>
</comment>
<sequence>MSKNLVFATLVLTGCFAGGASADILGAGSTAAAPVYRVWAAAYKNATGAAIKYDAVGSGEGIRRIREGQVDFGASDVPMPEPEAKKAGLVFVPSVVTAAVPVVNLPALPPGRLKLTGELLAGIFQGKLEYWDAPEIRALNPGVTLPKLPIRPVVRADGSGTTYHFSDYLSAVSGEWKTAFGARSTLPWPAGFTAVRGSAEVVKAVQNVAGAIGYVDYNYVLEGNLNAVQLRNAAGRFVSAQVGGFREAVLHSDWNRKGDFTASLINQPGADTWPITMGTFIAIPVVSKTGTRTLEALKFITWGYLHGDDLARDAKFVPLPERVQANAYRELARITDVHGAAIGLQSIGAQAPRQ</sequence>
<dbReference type="InterPro" id="IPR050962">
    <property type="entry name" value="Phosphate-bind_PstS"/>
</dbReference>
<evidence type="ECO:0000256" key="1">
    <source>
        <dbReference type="ARBA" id="ARBA00002841"/>
    </source>
</evidence>
<accession>A0ABT6ARH5</accession>
<feature type="chain" id="PRO_5045761323" description="Phosphate-binding protein PstS" evidence="8">
    <location>
        <begin position="23"/>
        <end position="354"/>
    </location>
</feature>
<comment type="caution">
    <text evidence="10">The sequence shown here is derived from an EMBL/GenBank/DDBJ whole genome shotgun (WGS) entry which is preliminary data.</text>
</comment>
<evidence type="ECO:0000313" key="10">
    <source>
        <dbReference type="EMBL" id="MDF3835221.1"/>
    </source>
</evidence>
<keyword evidence="6 7" id="KW-0592">Phosphate transport</keyword>
<dbReference type="RefSeq" id="WP_276266078.1">
    <property type="nucleotide sequence ID" value="NZ_JARJLM010000339.1"/>
</dbReference>
<keyword evidence="8" id="KW-0732">Signal</keyword>
<evidence type="ECO:0000256" key="2">
    <source>
        <dbReference type="ARBA" id="ARBA00008725"/>
    </source>
</evidence>
<keyword evidence="5 7" id="KW-0813">Transport</keyword>
<name>A0ABT6ARH5_9BURK</name>
<evidence type="ECO:0000256" key="3">
    <source>
        <dbReference type="ARBA" id="ARBA00011529"/>
    </source>
</evidence>
<comment type="subunit">
    <text evidence="3 7">The complex is composed of two ATP-binding proteins (PstB), two transmembrane proteins (PstC and PstA) and a solute-binding protein (PstS).</text>
</comment>
<dbReference type="EMBL" id="JARJLM010000339">
    <property type="protein sequence ID" value="MDF3835221.1"/>
    <property type="molecule type" value="Genomic_DNA"/>
</dbReference>
<dbReference type="Pfam" id="PF12849">
    <property type="entry name" value="PBP_like_2"/>
    <property type="match status" value="1"/>
</dbReference>
<evidence type="ECO:0000256" key="6">
    <source>
        <dbReference type="ARBA" id="ARBA00022592"/>
    </source>
</evidence>
<evidence type="ECO:0000256" key="8">
    <source>
        <dbReference type="SAM" id="SignalP"/>
    </source>
</evidence>
<evidence type="ECO:0000313" key="11">
    <source>
        <dbReference type="Proteomes" id="UP001216674"/>
    </source>
</evidence>
<dbReference type="SUPFAM" id="SSF53850">
    <property type="entry name" value="Periplasmic binding protein-like II"/>
    <property type="match status" value="1"/>
</dbReference>